<comment type="similarity">
    <text evidence="1 2">Belongs to the small heat shock protein (HSP20) family.</text>
</comment>
<dbReference type="Gene3D" id="2.60.40.790">
    <property type="match status" value="1"/>
</dbReference>
<dbReference type="InterPro" id="IPR002068">
    <property type="entry name" value="A-crystallin/Hsp20_dom"/>
</dbReference>
<dbReference type="SUPFAM" id="SSF49764">
    <property type="entry name" value="HSP20-like chaperones"/>
    <property type="match status" value="1"/>
</dbReference>
<feature type="domain" description="SHSP" evidence="3">
    <location>
        <begin position="30"/>
        <end position="141"/>
    </location>
</feature>
<evidence type="ECO:0000256" key="1">
    <source>
        <dbReference type="PROSITE-ProRule" id="PRU00285"/>
    </source>
</evidence>
<protein>
    <recommendedName>
        <fullName evidence="3">SHSP domain-containing protein</fullName>
    </recommendedName>
</protein>
<evidence type="ECO:0000313" key="4">
    <source>
        <dbReference type="EMBL" id="PIT95003.1"/>
    </source>
</evidence>
<dbReference type="Pfam" id="PF00011">
    <property type="entry name" value="HSP20"/>
    <property type="match status" value="1"/>
</dbReference>
<comment type="caution">
    <text evidence="4">The sequence shown here is derived from an EMBL/GenBank/DDBJ whole genome shotgun (WGS) entry which is preliminary data.</text>
</comment>
<evidence type="ECO:0000259" key="3">
    <source>
        <dbReference type="PROSITE" id="PS01031"/>
    </source>
</evidence>
<dbReference type="AlphaFoldDB" id="A0A2M6WQF9"/>
<dbReference type="PROSITE" id="PS01031">
    <property type="entry name" value="SHSP"/>
    <property type="match status" value="1"/>
</dbReference>
<dbReference type="InterPro" id="IPR008978">
    <property type="entry name" value="HSP20-like_chaperone"/>
</dbReference>
<evidence type="ECO:0000256" key="2">
    <source>
        <dbReference type="RuleBase" id="RU003616"/>
    </source>
</evidence>
<name>A0A2M6WQF9_9BACT</name>
<organism evidence="4 5">
    <name type="scientific">Candidatus Falkowbacteria bacterium CG10_big_fil_rev_8_21_14_0_10_39_9</name>
    <dbReference type="NCBI Taxonomy" id="1974566"/>
    <lineage>
        <taxon>Bacteria</taxon>
        <taxon>Candidatus Falkowiibacteriota</taxon>
    </lineage>
</organism>
<accession>A0A2M6WQF9</accession>
<proteinExistence type="inferred from homology"/>
<reference evidence="5" key="1">
    <citation type="submission" date="2017-09" db="EMBL/GenBank/DDBJ databases">
        <title>Depth-based differentiation of microbial function through sediment-hosted aquifers and enrichment of novel symbionts in the deep terrestrial subsurface.</title>
        <authorList>
            <person name="Probst A.J."/>
            <person name="Ladd B."/>
            <person name="Jarett J.K."/>
            <person name="Geller-Mcgrath D.E."/>
            <person name="Sieber C.M.K."/>
            <person name="Emerson J.B."/>
            <person name="Anantharaman K."/>
            <person name="Thomas B.C."/>
            <person name="Malmstrom R."/>
            <person name="Stieglmeier M."/>
            <person name="Klingl A."/>
            <person name="Woyke T."/>
            <person name="Ryan C.M."/>
            <person name="Banfield J.F."/>
        </authorList>
    </citation>
    <scope>NUCLEOTIDE SEQUENCE [LARGE SCALE GENOMIC DNA]</scope>
</reference>
<dbReference type="CDD" id="cd06464">
    <property type="entry name" value="ACD_sHsps-like"/>
    <property type="match status" value="1"/>
</dbReference>
<evidence type="ECO:0000313" key="5">
    <source>
        <dbReference type="Proteomes" id="UP000228900"/>
    </source>
</evidence>
<dbReference type="InterPro" id="IPR031107">
    <property type="entry name" value="Small_HSP"/>
</dbReference>
<dbReference type="EMBL" id="PFAQ01000023">
    <property type="protein sequence ID" value="PIT95003.1"/>
    <property type="molecule type" value="Genomic_DNA"/>
</dbReference>
<dbReference type="Proteomes" id="UP000228900">
    <property type="component" value="Unassembled WGS sequence"/>
</dbReference>
<dbReference type="PANTHER" id="PTHR11527">
    <property type="entry name" value="HEAT-SHOCK PROTEIN 20 FAMILY MEMBER"/>
    <property type="match status" value="1"/>
</dbReference>
<sequence length="141" mass="15885">MFNIFSKTDKQKYQIAPSSFSDLTDHWLDDSASEGQLLVDVCSSDKQVIVKAAMAGVKPEDLNISLHNDLLTIKGKREEEKEYEDSEYVCRECYWGAFSRSLVLPHEVDSKKIQAFLENGVLTVILERAGAAKNIKVTVKE</sequence>
<gene>
    <name evidence="4" type="ORF">COT98_01470</name>
</gene>